<evidence type="ECO:0000313" key="6">
    <source>
        <dbReference type="EMBL" id="URN95573.1"/>
    </source>
</evidence>
<dbReference type="Pfam" id="PF00710">
    <property type="entry name" value="Asparaginase"/>
    <property type="match status" value="1"/>
</dbReference>
<dbReference type="InterPro" id="IPR036152">
    <property type="entry name" value="Asp/glu_Ase-like_sf"/>
</dbReference>
<dbReference type="PANTHER" id="PTHR11707">
    <property type="entry name" value="L-ASPARAGINASE"/>
    <property type="match status" value="1"/>
</dbReference>
<dbReference type="InterPro" id="IPR027473">
    <property type="entry name" value="L-asparaginase_C"/>
</dbReference>
<dbReference type="PRINTS" id="PR00139">
    <property type="entry name" value="ASNGLNASE"/>
</dbReference>
<dbReference type="InterPro" id="IPR006034">
    <property type="entry name" value="Asparaginase/glutaminase-like"/>
</dbReference>
<reference evidence="6" key="1">
    <citation type="submission" date="2022-05" db="EMBL/GenBank/DDBJ databases">
        <title>Novel bacterial taxa in a minimal lignocellulolytic consortium and its capacity to transform plastics disclosed by genome-resolved metagenomics.</title>
        <authorList>
            <person name="Rodriguez C.A.D."/>
            <person name="Diaz-Garcia L."/>
            <person name="Herrera K."/>
            <person name="Tarazona N.A."/>
            <person name="Sproer C."/>
            <person name="Overmann J."/>
            <person name="Jimenez D.J."/>
        </authorList>
    </citation>
    <scope>NUCLEOTIDE SEQUENCE</scope>
    <source>
        <strain evidence="6">MAG5</strain>
    </source>
</reference>
<dbReference type="PIRSF" id="PIRSF500176">
    <property type="entry name" value="L_ASNase"/>
    <property type="match status" value="1"/>
</dbReference>
<dbReference type="SMART" id="SM00870">
    <property type="entry name" value="Asparaginase"/>
    <property type="match status" value="1"/>
</dbReference>
<feature type="domain" description="L-asparaginase N-terminal" evidence="5">
    <location>
        <begin position="3"/>
        <end position="194"/>
    </location>
</feature>
<accession>A0A9J6ZHD8</accession>
<evidence type="ECO:0000256" key="4">
    <source>
        <dbReference type="PROSITE-ProRule" id="PRU10099"/>
    </source>
</evidence>
<dbReference type="Proteomes" id="UP001056756">
    <property type="component" value="Chromosome"/>
</dbReference>
<comment type="similarity">
    <text evidence="1">Belongs to the asparaginase 1 family.</text>
</comment>
<dbReference type="GO" id="GO:0004067">
    <property type="term" value="F:asparaginase activity"/>
    <property type="evidence" value="ECO:0007669"/>
    <property type="project" value="UniProtKB-UniRule"/>
</dbReference>
<dbReference type="PROSITE" id="PS51732">
    <property type="entry name" value="ASN_GLN_ASE_3"/>
    <property type="match status" value="1"/>
</dbReference>
<feature type="active site" evidence="4">
    <location>
        <position position="12"/>
    </location>
</feature>
<evidence type="ECO:0000256" key="1">
    <source>
        <dbReference type="ARBA" id="ARBA00010518"/>
    </source>
</evidence>
<dbReference type="PIRSF" id="PIRSF001220">
    <property type="entry name" value="L-ASNase_gatD"/>
    <property type="match status" value="1"/>
</dbReference>
<evidence type="ECO:0000256" key="2">
    <source>
        <dbReference type="ARBA" id="ARBA00012920"/>
    </source>
</evidence>
<dbReference type="PANTHER" id="PTHR11707:SF28">
    <property type="entry name" value="60 KDA LYSOPHOSPHOLIPASE"/>
    <property type="match status" value="1"/>
</dbReference>
<feature type="active site" description="O-isoaspartyl threonine intermediate" evidence="3">
    <location>
        <position position="12"/>
    </location>
</feature>
<dbReference type="EMBL" id="CP097899">
    <property type="protein sequence ID" value="URN95573.1"/>
    <property type="molecule type" value="Genomic_DNA"/>
</dbReference>
<dbReference type="Gene3D" id="3.40.50.1170">
    <property type="entry name" value="L-asparaginase, N-terminal domain"/>
    <property type="match status" value="1"/>
</dbReference>
<proteinExistence type="inferred from homology"/>
<protein>
    <recommendedName>
        <fullName evidence="2">asparaginase</fullName>
        <ecNumber evidence="2">3.5.1.1</ecNumber>
    </recommendedName>
</protein>
<dbReference type="EC" id="3.5.1.1" evidence="2"/>
<sequence>MKNIMVVFTGGTIGSMKQGSSIDVNGAGSYMIIDLFQEKYKSSSTFETMQPLNILSENLVADQWINLAEQLRAIDYSSIDAIILTHGSDTLAYSAAMLSYLLSDIPVPLILIASNYHLNDERANGLRNFNNAVRWIEEGASPGIFVVYENNRSESILYLGSRIMQCEAFTDQFRSPYDMVLGRLEDGVVQMAEQSNSLTVSDIRPAAHPILEQIQQLDTLVTDILYVKPYPGLNYELYSWSSNRRPTAILHDLYHSGTACALTEGPYSLPEFIARCKKDNITVYLCPVKSAEEAQYASTAALIEAGAVLLEKIGIEAAFTKLMIAYSLFRSEQEVQDFLLKDQLYFERH</sequence>
<dbReference type="GO" id="GO:0006520">
    <property type="term" value="P:amino acid metabolic process"/>
    <property type="evidence" value="ECO:0007669"/>
    <property type="project" value="InterPro"/>
</dbReference>
<dbReference type="AlphaFoldDB" id="A0A9J6ZHD8"/>
<name>A0A9J6ZHD8_9BACL</name>
<dbReference type="PROSITE" id="PS00144">
    <property type="entry name" value="ASN_GLN_ASE_1"/>
    <property type="match status" value="1"/>
</dbReference>
<dbReference type="Gene3D" id="3.40.50.40">
    <property type="match status" value="1"/>
</dbReference>
<dbReference type="InterPro" id="IPR037152">
    <property type="entry name" value="L-asparaginase_N_sf"/>
</dbReference>
<dbReference type="InterPro" id="IPR020827">
    <property type="entry name" value="Asparaginase/glutaminase_AS1"/>
</dbReference>
<gene>
    <name evidence="6" type="ORF">NAG76_04835</name>
</gene>
<evidence type="ECO:0000259" key="5">
    <source>
        <dbReference type="Pfam" id="PF00710"/>
    </source>
</evidence>
<evidence type="ECO:0000256" key="3">
    <source>
        <dbReference type="PIRSR" id="PIRSR001220-1"/>
    </source>
</evidence>
<evidence type="ECO:0000313" key="7">
    <source>
        <dbReference type="Proteomes" id="UP001056756"/>
    </source>
</evidence>
<dbReference type="InterPro" id="IPR027474">
    <property type="entry name" value="L-asparaginase_N"/>
</dbReference>
<dbReference type="KEGG" id="plig:NAG76_04835"/>
<organism evidence="6 7">
    <name type="scientific">Candidatus Pristimantibacillus lignocellulolyticus</name>
    <dbReference type="NCBI Taxonomy" id="2994561"/>
    <lineage>
        <taxon>Bacteria</taxon>
        <taxon>Bacillati</taxon>
        <taxon>Bacillota</taxon>
        <taxon>Bacilli</taxon>
        <taxon>Bacillales</taxon>
        <taxon>Paenibacillaceae</taxon>
        <taxon>Candidatus Pristimantibacillus</taxon>
    </lineage>
</organism>
<dbReference type="SUPFAM" id="SSF53774">
    <property type="entry name" value="Glutaminase/Asparaginase"/>
    <property type="match status" value="1"/>
</dbReference>